<gene>
    <name evidence="1" type="ordered locus">Os08g0333000</name>
</gene>
<name>A0A0N7KPN9_ORYSJ</name>
<organism evidence="1 2">
    <name type="scientific">Oryza sativa subsp. japonica</name>
    <name type="common">Rice</name>
    <dbReference type="NCBI Taxonomy" id="39947"/>
    <lineage>
        <taxon>Eukaryota</taxon>
        <taxon>Viridiplantae</taxon>
        <taxon>Streptophyta</taxon>
        <taxon>Embryophyta</taxon>
        <taxon>Tracheophyta</taxon>
        <taxon>Spermatophyta</taxon>
        <taxon>Magnoliopsida</taxon>
        <taxon>Liliopsida</taxon>
        <taxon>Poales</taxon>
        <taxon>Poaceae</taxon>
        <taxon>BOP clade</taxon>
        <taxon>Oryzoideae</taxon>
        <taxon>Oryzeae</taxon>
        <taxon>Oryzinae</taxon>
        <taxon>Oryza</taxon>
        <taxon>Oryza sativa</taxon>
    </lineage>
</organism>
<dbReference type="GO" id="GO:0006357">
    <property type="term" value="P:regulation of transcription by RNA polymerase II"/>
    <property type="evidence" value="ECO:0007669"/>
    <property type="project" value="InterPro"/>
</dbReference>
<feature type="non-terminal residue" evidence="1">
    <location>
        <position position="1"/>
    </location>
</feature>
<dbReference type="Proteomes" id="UP000000763">
    <property type="component" value="Chromosome 8"/>
</dbReference>
<evidence type="ECO:0000313" key="1">
    <source>
        <dbReference type="EMBL" id="BAF23485.1"/>
    </source>
</evidence>
<dbReference type="OMA" id="QLNSHEI"/>
<reference evidence="1 2" key="1">
    <citation type="journal article" date="2005" name="Nature">
        <title>The map-based sequence of the rice genome.</title>
        <authorList>
            <consortium name="International rice genome sequencing project (IRGSP)"/>
            <person name="Matsumoto T."/>
            <person name="Wu J."/>
            <person name="Kanamori H."/>
            <person name="Katayose Y."/>
            <person name="Fujisawa M."/>
            <person name="Namiki N."/>
            <person name="Mizuno H."/>
            <person name="Yamamoto K."/>
            <person name="Antonio B.A."/>
            <person name="Baba T."/>
            <person name="Sakata K."/>
            <person name="Nagamura Y."/>
            <person name="Aoki H."/>
            <person name="Arikawa K."/>
            <person name="Arita K."/>
            <person name="Bito T."/>
            <person name="Chiden Y."/>
            <person name="Fujitsuka N."/>
            <person name="Fukunaka R."/>
            <person name="Hamada M."/>
            <person name="Harada C."/>
            <person name="Hayashi A."/>
            <person name="Hijishita S."/>
            <person name="Honda M."/>
            <person name="Hosokawa S."/>
            <person name="Ichikawa Y."/>
            <person name="Idonuma A."/>
            <person name="Iijima M."/>
            <person name="Ikeda M."/>
            <person name="Ikeno M."/>
            <person name="Ito K."/>
            <person name="Ito S."/>
            <person name="Ito T."/>
            <person name="Ito Y."/>
            <person name="Ito Y."/>
            <person name="Iwabuchi A."/>
            <person name="Kamiya K."/>
            <person name="Karasawa W."/>
            <person name="Kurita K."/>
            <person name="Katagiri S."/>
            <person name="Kikuta A."/>
            <person name="Kobayashi H."/>
            <person name="Kobayashi N."/>
            <person name="Machita K."/>
            <person name="Maehara T."/>
            <person name="Masukawa M."/>
            <person name="Mizubayashi T."/>
            <person name="Mukai Y."/>
            <person name="Nagasaki H."/>
            <person name="Nagata Y."/>
            <person name="Naito S."/>
            <person name="Nakashima M."/>
            <person name="Nakama Y."/>
            <person name="Nakamichi Y."/>
            <person name="Nakamura M."/>
            <person name="Meguro A."/>
            <person name="Negishi M."/>
            <person name="Ohta I."/>
            <person name="Ohta T."/>
            <person name="Okamoto M."/>
            <person name="Ono N."/>
            <person name="Saji S."/>
            <person name="Sakaguchi M."/>
            <person name="Sakai K."/>
            <person name="Shibata M."/>
            <person name="Shimokawa T."/>
            <person name="Song J."/>
            <person name="Takazaki Y."/>
            <person name="Terasawa K."/>
            <person name="Tsugane M."/>
            <person name="Tsuji K."/>
            <person name="Ueda S."/>
            <person name="Waki K."/>
            <person name="Yamagata H."/>
            <person name="Yamamoto M."/>
            <person name="Yamamoto S."/>
            <person name="Yamane H."/>
            <person name="Yoshiki S."/>
            <person name="Yoshihara R."/>
            <person name="Yukawa K."/>
            <person name="Zhong H."/>
            <person name="Yano M."/>
            <person name="Yuan Q."/>
            <person name="Ouyang S."/>
            <person name="Liu J."/>
            <person name="Jones K.M."/>
            <person name="Gansberger K."/>
            <person name="Moffat K."/>
            <person name="Hill J."/>
            <person name="Bera J."/>
            <person name="Fadrosh D."/>
            <person name="Jin S."/>
            <person name="Johri S."/>
            <person name="Kim M."/>
            <person name="Overton L."/>
            <person name="Reardon M."/>
            <person name="Tsitrin T."/>
            <person name="Vuong H."/>
            <person name="Weaver B."/>
            <person name="Ciecko A."/>
            <person name="Tallon L."/>
            <person name="Jackson J."/>
            <person name="Pai G."/>
            <person name="Aken S.V."/>
            <person name="Utterback T."/>
            <person name="Reidmuller S."/>
            <person name="Feldblyum T."/>
            <person name="Hsiao J."/>
            <person name="Zismann V."/>
            <person name="Iobst S."/>
            <person name="de Vazeille A.R."/>
            <person name="Buell C.R."/>
            <person name="Ying K."/>
            <person name="Li Y."/>
            <person name="Lu T."/>
            <person name="Huang Y."/>
            <person name="Zhao Q."/>
            <person name="Feng Q."/>
            <person name="Zhang L."/>
            <person name="Zhu J."/>
            <person name="Weng Q."/>
            <person name="Mu J."/>
            <person name="Lu Y."/>
            <person name="Fan D."/>
            <person name="Liu Y."/>
            <person name="Guan J."/>
            <person name="Zhang Y."/>
            <person name="Yu S."/>
            <person name="Liu X."/>
            <person name="Zhang Y."/>
            <person name="Hong G."/>
            <person name="Han B."/>
            <person name="Choisne N."/>
            <person name="Demange N."/>
            <person name="Orjeda G."/>
            <person name="Samain S."/>
            <person name="Cattolico L."/>
            <person name="Pelletier E."/>
            <person name="Couloux A."/>
            <person name="Segurens B."/>
            <person name="Wincker P."/>
            <person name="D'Hont A."/>
            <person name="Scarpelli C."/>
            <person name="Weissenbach J."/>
            <person name="Salanoubat M."/>
            <person name="Quetier F."/>
            <person name="Yu Y."/>
            <person name="Kim H.R."/>
            <person name="Rambo T."/>
            <person name="Currie J."/>
            <person name="Collura K."/>
            <person name="Luo M."/>
            <person name="Yang T."/>
            <person name="Ammiraju J.S.S."/>
            <person name="Engler F."/>
            <person name="Soderlund C."/>
            <person name="Wing R.A."/>
            <person name="Palmer L.E."/>
            <person name="de la Bastide M."/>
            <person name="Spiegel L."/>
            <person name="Nascimento L."/>
            <person name="Zutavern T."/>
            <person name="O'Shaughnessy A."/>
            <person name="Dike S."/>
            <person name="Dedhia N."/>
            <person name="Preston R."/>
            <person name="Balija V."/>
            <person name="McCombie W.R."/>
            <person name="Chow T."/>
            <person name="Chen H."/>
            <person name="Chung M."/>
            <person name="Chen C."/>
            <person name="Shaw J."/>
            <person name="Wu H."/>
            <person name="Hsiao K."/>
            <person name="Chao Y."/>
            <person name="Chu M."/>
            <person name="Cheng C."/>
            <person name="Hour A."/>
            <person name="Lee P."/>
            <person name="Lin S."/>
            <person name="Lin Y."/>
            <person name="Liou J."/>
            <person name="Liu S."/>
            <person name="Hsing Y."/>
            <person name="Raghuvanshi S."/>
            <person name="Mohanty A."/>
            <person name="Bharti A.K."/>
            <person name="Gaur A."/>
            <person name="Gupta V."/>
            <person name="Kumar D."/>
            <person name="Ravi V."/>
            <person name="Vij S."/>
            <person name="Kapur A."/>
            <person name="Khurana P."/>
            <person name="Khurana P."/>
            <person name="Khurana J.P."/>
            <person name="Tyagi A.K."/>
            <person name="Gaikwad K."/>
            <person name="Singh A."/>
            <person name="Dalal V."/>
            <person name="Srivastava S."/>
            <person name="Dixit A."/>
            <person name="Pal A.K."/>
            <person name="Ghazi I.A."/>
            <person name="Yadav M."/>
            <person name="Pandit A."/>
            <person name="Bhargava A."/>
            <person name="Sureshbabu K."/>
            <person name="Batra K."/>
            <person name="Sharma T.R."/>
            <person name="Mohapatra T."/>
            <person name="Singh N.K."/>
            <person name="Messing J."/>
            <person name="Nelson A.B."/>
            <person name="Fuks G."/>
            <person name="Kavchok S."/>
            <person name="Keizer G."/>
            <person name="Linton E."/>
            <person name="Llaca V."/>
            <person name="Song R."/>
            <person name="Tanyolac B."/>
            <person name="Young S."/>
            <person name="Ho-Il K."/>
            <person name="Hahn J.H."/>
            <person name="Sangsakoo G."/>
            <person name="Vanavichit A."/>
            <person name="de Mattos Luiz.A.T."/>
            <person name="Zimmer P.D."/>
            <person name="Malone G."/>
            <person name="Dellagostin O."/>
            <person name="de Oliveira A.C."/>
            <person name="Bevan M."/>
            <person name="Bancroft I."/>
            <person name="Minx P."/>
            <person name="Cordum H."/>
            <person name="Wilson R."/>
            <person name="Cheng Z."/>
            <person name="Jin W."/>
            <person name="Jiang J."/>
            <person name="Leong S.A."/>
            <person name="Iwama H."/>
            <person name="Gojobori T."/>
            <person name="Itoh T."/>
            <person name="Niimura Y."/>
            <person name="Fujii Y."/>
            <person name="Habara T."/>
            <person name="Sakai H."/>
            <person name="Sato Y."/>
            <person name="Wilson G."/>
            <person name="Kumar K."/>
            <person name="McCouch S."/>
            <person name="Juretic N."/>
            <person name="Hoen D."/>
            <person name="Wright S."/>
            <person name="Bruskiewich R."/>
            <person name="Bureau T."/>
            <person name="Miyao A."/>
            <person name="Hirochika H."/>
            <person name="Nishikawa T."/>
            <person name="Kadowaki K."/>
            <person name="Sugiura M."/>
            <person name="Burr B."/>
            <person name="Sasaki T."/>
        </authorList>
    </citation>
    <scope>NUCLEOTIDE SEQUENCE [LARGE SCALE GENOMIC DNA]</scope>
    <source>
        <strain evidence="2">cv. Nipponbare</strain>
    </source>
</reference>
<dbReference type="GO" id="GO:0016592">
    <property type="term" value="C:mediator complex"/>
    <property type="evidence" value="ECO:0007669"/>
    <property type="project" value="InterPro"/>
</dbReference>
<dbReference type="KEGG" id="dosa:Os08g0333000"/>
<accession>A0A0N7KPN9</accession>
<sequence>TVANQVASSLSRAGNAMMPSGFASGIAGAPAHLSPGNVPAHMKGELNTAFIGLGDDGGYGGGWVPLAALKKVLRGILKYLGVLWLFAQLPDLLKEILGSVLKDNEGALLNLDHEQPALRFFVGGYVFAVSVHRVQLLLQVLNVKRFHHQQQQQQQTPQNNGQEELTVPEISEICDYFSRRVASEPYDASRVASFITLLTLPISVLREFIKLIAWKKSLPQAHADNATTHRARIEICLEKHPRLVSDDYTASSSSSKSNIHHDRANNSVDFALTFVLDQALVPHMSISGGAAWLPYCVSVRVRYTFGEDSHIAFLAMDGSHSGRACWLQHEDWERCKQRVSRAVETMNGSAAVGDMSQGRLRMVAEMVQKQLQLSLLQLRDSPVSTGSAAS</sequence>
<dbReference type="PANTHER" id="PTHR12809:SF2">
    <property type="entry name" value="MEDIATOR OF RNA POLYMERASE II TRANSCRIPTION SUBUNIT 14"/>
    <property type="match status" value="1"/>
</dbReference>
<dbReference type="EMBL" id="AP008214">
    <property type="protein sequence ID" value="BAF23485.1"/>
    <property type="molecule type" value="Genomic_DNA"/>
</dbReference>
<protein>
    <submittedName>
        <fullName evidence="1">Os08g0333000 protein</fullName>
    </submittedName>
</protein>
<dbReference type="GO" id="GO:0003712">
    <property type="term" value="F:transcription coregulator activity"/>
    <property type="evidence" value="ECO:0007669"/>
    <property type="project" value="InterPro"/>
</dbReference>
<dbReference type="InterPro" id="IPR013947">
    <property type="entry name" value="Mediator_Med14"/>
</dbReference>
<reference evidence="2" key="2">
    <citation type="journal article" date="2008" name="Nucleic Acids Res.">
        <title>The rice annotation project database (RAP-DB): 2008 update.</title>
        <authorList>
            <consortium name="The rice annotation project (RAP)"/>
        </authorList>
    </citation>
    <scope>GENOME REANNOTATION</scope>
    <source>
        <strain evidence="2">cv. Nipponbare</strain>
    </source>
</reference>
<dbReference type="AlphaFoldDB" id="A0A0N7KPN9"/>
<dbReference type="PANTHER" id="PTHR12809">
    <property type="entry name" value="MEDIATOR COMPLEX SUBUNIT"/>
    <property type="match status" value="1"/>
</dbReference>
<proteinExistence type="predicted"/>
<evidence type="ECO:0000313" key="2">
    <source>
        <dbReference type="Proteomes" id="UP000000763"/>
    </source>
</evidence>